<dbReference type="SUPFAM" id="SSF46785">
    <property type="entry name" value="Winged helix' DNA-binding domain"/>
    <property type="match status" value="1"/>
</dbReference>
<dbReference type="GO" id="GO:0006355">
    <property type="term" value="P:regulation of DNA-templated transcription"/>
    <property type="evidence" value="ECO:0007669"/>
    <property type="project" value="InterPro"/>
</dbReference>
<dbReference type="RefSeq" id="WP_119605376.1">
    <property type="nucleotide sequence ID" value="NZ_JAWVBH010000001.1"/>
</dbReference>
<keyword evidence="6" id="KW-1185">Reference proteome</keyword>
<keyword evidence="1" id="KW-0805">Transcription regulation</keyword>
<keyword evidence="2" id="KW-0238">DNA-binding</keyword>
<dbReference type="Gene3D" id="1.10.10.10">
    <property type="entry name" value="Winged helix-like DNA-binding domain superfamily/Winged helix DNA-binding domain"/>
    <property type="match status" value="1"/>
</dbReference>
<dbReference type="AlphaFoldDB" id="A0A418IBZ3"/>
<dbReference type="InterPro" id="IPR036390">
    <property type="entry name" value="WH_DNA-bd_sf"/>
</dbReference>
<dbReference type="InterPro" id="IPR010166">
    <property type="entry name" value="SarA/Rot_dom"/>
</dbReference>
<feature type="domain" description="Transcriptional regulator SarA/SarZ/Rot-like helix-turn-helix" evidence="4">
    <location>
        <begin position="17"/>
        <end position="105"/>
    </location>
</feature>
<evidence type="ECO:0000256" key="2">
    <source>
        <dbReference type="ARBA" id="ARBA00023125"/>
    </source>
</evidence>
<name>A0A418IBZ3_9STAP</name>
<dbReference type="NCBIfam" id="TIGR01889">
    <property type="entry name" value="Staph_reg_Sar"/>
    <property type="match status" value="1"/>
</dbReference>
<keyword evidence="3" id="KW-0804">Transcription</keyword>
<proteinExistence type="predicted"/>
<dbReference type="InterPro" id="IPR036388">
    <property type="entry name" value="WH-like_DNA-bd_sf"/>
</dbReference>
<dbReference type="EMBL" id="QXUF01000164">
    <property type="protein sequence ID" value="RIM96601.1"/>
    <property type="molecule type" value="Genomic_DNA"/>
</dbReference>
<evidence type="ECO:0000313" key="6">
    <source>
        <dbReference type="Proteomes" id="UP000286317"/>
    </source>
</evidence>
<accession>A0A418IBZ3</accession>
<evidence type="ECO:0000256" key="3">
    <source>
        <dbReference type="ARBA" id="ARBA00023163"/>
    </source>
</evidence>
<dbReference type="Pfam" id="PF22381">
    <property type="entry name" value="Staph_reg_Sar_Rot"/>
    <property type="match status" value="1"/>
</dbReference>
<protein>
    <submittedName>
        <fullName evidence="5">MarR family transcriptional regulator</fullName>
    </submittedName>
</protein>
<sequence>MDSKVSYFITSERDLCQLKHWLKSKHKMSIEEFVVLFKVYEDTRISGKELRDALHFEMLWDTSKIDVIIRKIYKKELISKVRSETDERQVFYYYNNAQKQLLDGIIKEVEQINVAQPTK</sequence>
<dbReference type="Proteomes" id="UP000286317">
    <property type="component" value="Unassembled WGS sequence"/>
</dbReference>
<evidence type="ECO:0000259" key="4">
    <source>
        <dbReference type="Pfam" id="PF22381"/>
    </source>
</evidence>
<gene>
    <name evidence="5" type="ORF">BU112_13920</name>
</gene>
<evidence type="ECO:0000313" key="5">
    <source>
        <dbReference type="EMBL" id="RIM96601.1"/>
    </source>
</evidence>
<organism evidence="5 6">
    <name type="scientific">Staphylococcus shinii</name>
    <dbReference type="NCBI Taxonomy" id="2912228"/>
    <lineage>
        <taxon>Bacteria</taxon>
        <taxon>Bacillati</taxon>
        <taxon>Bacillota</taxon>
        <taxon>Bacilli</taxon>
        <taxon>Bacillales</taxon>
        <taxon>Staphylococcaceae</taxon>
        <taxon>Staphylococcus</taxon>
    </lineage>
</organism>
<dbReference type="InterPro" id="IPR055166">
    <property type="entry name" value="Transc_reg_Sar_Rot_HTH"/>
</dbReference>
<dbReference type="GO" id="GO:0003677">
    <property type="term" value="F:DNA binding"/>
    <property type="evidence" value="ECO:0007669"/>
    <property type="project" value="UniProtKB-KW"/>
</dbReference>
<reference evidence="5 6" key="1">
    <citation type="journal article" date="2016" name="Front. Microbiol.">
        <title>Comprehensive Phylogenetic Analysis of Bovine Non-aureus Staphylococci Species Based on Whole-Genome Sequencing.</title>
        <authorList>
            <person name="Naushad S."/>
            <person name="Barkema H.W."/>
            <person name="Luby C."/>
            <person name="Condas L.A."/>
            <person name="Nobrega D.B."/>
            <person name="Carson D.A."/>
            <person name="De Buck J."/>
        </authorList>
    </citation>
    <scope>NUCLEOTIDE SEQUENCE [LARGE SCALE GENOMIC DNA]</scope>
    <source>
        <strain evidence="5 6">SNUC 4554</strain>
    </source>
</reference>
<comment type="caution">
    <text evidence="5">The sequence shown here is derived from an EMBL/GenBank/DDBJ whole genome shotgun (WGS) entry which is preliminary data.</text>
</comment>
<evidence type="ECO:0000256" key="1">
    <source>
        <dbReference type="ARBA" id="ARBA00023015"/>
    </source>
</evidence>
<dbReference type="OrthoDB" id="2399632at2"/>